<feature type="region of interest" description="Disordered" evidence="12">
    <location>
        <begin position="92"/>
        <end position="112"/>
    </location>
</feature>
<feature type="domain" description="RING-type" evidence="13">
    <location>
        <begin position="594"/>
        <end position="634"/>
    </location>
</feature>
<dbReference type="Gene3D" id="3.30.1370.10">
    <property type="entry name" value="K Homology domain, type 1"/>
    <property type="match status" value="2"/>
</dbReference>
<evidence type="ECO:0000256" key="10">
    <source>
        <dbReference type="PROSITE-ProRule" id="PRU00117"/>
    </source>
</evidence>
<keyword evidence="8 10" id="KW-0694">RNA-binding</keyword>
<dbReference type="GO" id="GO:0005634">
    <property type="term" value="C:nucleus"/>
    <property type="evidence" value="ECO:0007669"/>
    <property type="project" value="UniProtKB-SubCell"/>
</dbReference>
<dbReference type="InParanoid" id="A0A6J2VIP9"/>
<feature type="region of interest" description="Disordered" evidence="12">
    <location>
        <begin position="528"/>
        <end position="565"/>
    </location>
</feature>
<dbReference type="FunFam" id="3.30.1370.10:FF:000012">
    <property type="entry name" value="Mex-3 RNA-binding family member D"/>
    <property type="match status" value="1"/>
</dbReference>
<keyword evidence="5" id="KW-0677">Repeat</keyword>
<dbReference type="InterPro" id="IPR047226">
    <property type="entry name" value="KH-I_MEX3_rpt2"/>
</dbReference>
<feature type="compositionally biased region" description="Pro residues" evidence="12">
    <location>
        <begin position="462"/>
        <end position="471"/>
    </location>
</feature>
<dbReference type="GeneID" id="115813309"/>
<keyword evidence="3" id="KW-0963">Cytoplasm</keyword>
<feature type="compositionally biased region" description="Polar residues" evidence="12">
    <location>
        <begin position="97"/>
        <end position="109"/>
    </location>
</feature>
<evidence type="ECO:0000256" key="1">
    <source>
        <dbReference type="ARBA" id="ARBA00004123"/>
    </source>
</evidence>
<sequence length="645" mass="66863">MPSPLFHPEIMDHDMVVSSQSSGVTLSRETDQESREEDHQEVLRFALDQLSLMALDNKVDCGVGLDGTPGTVSETCNGVGGGGGGYVDLQMLDHHPSSGSRESPTSCSPSPEYYGSGGYHMAGPHTTHSMLGEQSSVLCSRKRSVNMTECVPVPSSEHVAEIVGRQGCKIKALRAKTNTYIKTPVRGEDPVFIVTGRREDVEMAKREIASAAEHFSMIRASRCKAGAGGSGAGGCGSLPGPPHLPGQTTIQVRVPYRVVGLVVGPKGATIKRIQQQTHTYIVTPSREKDPVFEVTGMPENVDRAREEIETHITLRTGTFVDLQGDNDFHSNGTDVSLEGLGSLGLGGTLWSRGGHAAPPPPPPPPPPPLPMSVHHSGRKMAPVPFHNGGLSSDTYSASRRPTEGGSPTSPFSAGSAGAGSGFTFGGEPAPGLAAPASAEDLGFEFSGANIWAPFVNGGKQQPQPPPPPPPQQQQQQLRRNSSGLSGGAITPRLSPTLPPDPSGLEHPLARRAQSDPLSTLSWLQTGGTSFSAGSSSSSGGSTTGYSSCSASSLPGGSPTDSEGGGSGMGIGAGVLGRLKAGGLAAVVPGANRDCYVCLESEVTAALVPCGHNLFCMDCAGKICQSQEPECPVCHTPATQCIRIYS</sequence>
<dbReference type="InterPro" id="IPR047227">
    <property type="entry name" value="MEX3"/>
</dbReference>
<keyword evidence="14" id="KW-1185">Reference proteome</keyword>
<dbReference type="InterPro" id="IPR047228">
    <property type="entry name" value="KH-I_MEX3_rpt1"/>
</dbReference>
<dbReference type="RefSeq" id="XP_030631797.1">
    <property type="nucleotide sequence ID" value="XM_030775937.1"/>
</dbReference>
<organism evidence="14 15">
    <name type="scientific">Chanos chanos</name>
    <name type="common">Milkfish</name>
    <name type="synonym">Mugil chanos</name>
    <dbReference type="NCBI Taxonomy" id="29144"/>
    <lineage>
        <taxon>Eukaryota</taxon>
        <taxon>Metazoa</taxon>
        <taxon>Chordata</taxon>
        <taxon>Craniata</taxon>
        <taxon>Vertebrata</taxon>
        <taxon>Euteleostomi</taxon>
        <taxon>Actinopterygii</taxon>
        <taxon>Neopterygii</taxon>
        <taxon>Teleostei</taxon>
        <taxon>Ostariophysi</taxon>
        <taxon>Gonorynchiformes</taxon>
        <taxon>Chanidae</taxon>
        <taxon>Chanos</taxon>
    </lineage>
</organism>
<evidence type="ECO:0000259" key="13">
    <source>
        <dbReference type="PROSITE" id="PS50089"/>
    </source>
</evidence>
<feature type="compositionally biased region" description="Polar residues" evidence="12">
    <location>
        <begin position="389"/>
        <end position="399"/>
    </location>
</feature>
<dbReference type="FunFam" id="3.30.40.10:FF:000090">
    <property type="entry name" value="Mex-3 RNA-binding family member C"/>
    <property type="match status" value="1"/>
</dbReference>
<feature type="compositionally biased region" description="Low complexity" evidence="12">
    <location>
        <begin position="528"/>
        <end position="557"/>
    </location>
</feature>
<feature type="compositionally biased region" description="Polar residues" evidence="12">
    <location>
        <begin position="17"/>
        <end position="27"/>
    </location>
</feature>
<keyword evidence="9" id="KW-0539">Nucleus</keyword>
<feature type="region of interest" description="Disordered" evidence="12">
    <location>
        <begin position="348"/>
        <end position="426"/>
    </location>
</feature>
<gene>
    <name evidence="15" type="primary">LOC115813309</name>
</gene>
<dbReference type="InterPro" id="IPR004088">
    <property type="entry name" value="KH_dom_type_1"/>
</dbReference>
<keyword evidence="7" id="KW-0862">Zinc</keyword>
<dbReference type="FunFam" id="3.30.1370.10:FF:000013">
    <property type="entry name" value="Mex-3 RNA-binding family member B"/>
    <property type="match status" value="1"/>
</dbReference>
<dbReference type="PROSITE" id="PS50089">
    <property type="entry name" value="ZF_RING_2"/>
    <property type="match status" value="1"/>
</dbReference>
<feature type="region of interest" description="Disordered" evidence="12">
    <location>
        <begin position="17"/>
        <end position="37"/>
    </location>
</feature>
<evidence type="ECO:0000256" key="9">
    <source>
        <dbReference type="ARBA" id="ARBA00023242"/>
    </source>
</evidence>
<feature type="compositionally biased region" description="Basic and acidic residues" evidence="12">
    <location>
        <begin position="28"/>
        <end position="37"/>
    </location>
</feature>
<dbReference type="SMART" id="SM00184">
    <property type="entry name" value="RING"/>
    <property type="match status" value="1"/>
</dbReference>
<dbReference type="SUPFAM" id="SSF54791">
    <property type="entry name" value="Eukaryotic type KH-domain (KH-domain type I)"/>
    <property type="match status" value="2"/>
</dbReference>
<proteinExistence type="predicted"/>
<evidence type="ECO:0000256" key="2">
    <source>
        <dbReference type="ARBA" id="ARBA00004496"/>
    </source>
</evidence>
<dbReference type="PROSITE" id="PS50084">
    <property type="entry name" value="KH_TYPE_1"/>
    <property type="match status" value="2"/>
</dbReference>
<reference evidence="15" key="1">
    <citation type="submission" date="2025-08" db="UniProtKB">
        <authorList>
            <consortium name="RefSeq"/>
        </authorList>
    </citation>
    <scope>IDENTIFICATION</scope>
</reference>
<dbReference type="CDD" id="cd16518">
    <property type="entry name" value="RING-HC_MEX3"/>
    <property type="match status" value="1"/>
</dbReference>
<keyword evidence="4" id="KW-0479">Metal-binding</keyword>
<dbReference type="AlphaFoldDB" id="A0A6J2VIP9"/>
<feature type="region of interest" description="Disordered" evidence="12">
    <location>
        <begin position="453"/>
        <end position="508"/>
    </location>
</feature>
<evidence type="ECO:0000256" key="7">
    <source>
        <dbReference type="ARBA" id="ARBA00022833"/>
    </source>
</evidence>
<dbReference type="InterPro" id="IPR004087">
    <property type="entry name" value="KH_dom"/>
</dbReference>
<dbReference type="PANTHER" id="PTHR23285">
    <property type="entry name" value="RING FINGER AND KH DOMAIN CONTAINING PROTEIN 1"/>
    <property type="match status" value="1"/>
</dbReference>
<name>A0A6J2VIP9_CHACN</name>
<evidence type="ECO:0000313" key="15">
    <source>
        <dbReference type="RefSeq" id="XP_030631797.1"/>
    </source>
</evidence>
<dbReference type="PANTHER" id="PTHR23285:SF3">
    <property type="entry name" value="RNA-BINDING PROTEIN MEX3D"/>
    <property type="match status" value="1"/>
</dbReference>
<evidence type="ECO:0000256" key="11">
    <source>
        <dbReference type="PROSITE-ProRule" id="PRU00175"/>
    </source>
</evidence>
<dbReference type="GO" id="GO:0003723">
    <property type="term" value="F:RNA binding"/>
    <property type="evidence" value="ECO:0007669"/>
    <property type="project" value="UniProtKB-UniRule"/>
</dbReference>
<dbReference type="InterPro" id="IPR013083">
    <property type="entry name" value="Znf_RING/FYVE/PHD"/>
</dbReference>
<dbReference type="Pfam" id="PF00013">
    <property type="entry name" value="KH_1"/>
    <property type="match status" value="2"/>
</dbReference>
<feature type="compositionally biased region" description="Low complexity" evidence="12">
    <location>
        <begin position="404"/>
        <end position="415"/>
    </location>
</feature>
<keyword evidence="6 11" id="KW-0863">Zinc-finger</keyword>
<evidence type="ECO:0000256" key="6">
    <source>
        <dbReference type="ARBA" id="ARBA00022771"/>
    </source>
</evidence>
<comment type="subcellular location">
    <subcellularLocation>
        <location evidence="2">Cytoplasm</location>
    </subcellularLocation>
    <subcellularLocation>
        <location evidence="1">Nucleus</location>
    </subcellularLocation>
</comment>
<dbReference type="CDD" id="cd22424">
    <property type="entry name" value="KH-I_MEX3_rpt2"/>
    <property type="match status" value="1"/>
</dbReference>
<evidence type="ECO:0000256" key="4">
    <source>
        <dbReference type="ARBA" id="ARBA00022723"/>
    </source>
</evidence>
<dbReference type="OrthoDB" id="427410at2759"/>
<dbReference type="GO" id="GO:0008270">
    <property type="term" value="F:zinc ion binding"/>
    <property type="evidence" value="ECO:0007669"/>
    <property type="project" value="UniProtKB-KW"/>
</dbReference>
<evidence type="ECO:0000313" key="14">
    <source>
        <dbReference type="Proteomes" id="UP000504632"/>
    </source>
</evidence>
<dbReference type="InterPro" id="IPR001841">
    <property type="entry name" value="Znf_RING"/>
</dbReference>
<accession>A0A6J2VIP9</accession>
<protein>
    <submittedName>
        <fullName evidence="15">RNA-binding protein MEX3B</fullName>
    </submittedName>
</protein>
<evidence type="ECO:0000256" key="3">
    <source>
        <dbReference type="ARBA" id="ARBA00022490"/>
    </source>
</evidence>
<dbReference type="InterPro" id="IPR036612">
    <property type="entry name" value="KH_dom_type_1_sf"/>
</dbReference>
<dbReference type="SMART" id="SM00322">
    <property type="entry name" value="KH"/>
    <property type="match status" value="2"/>
</dbReference>
<evidence type="ECO:0000256" key="12">
    <source>
        <dbReference type="SAM" id="MobiDB-lite"/>
    </source>
</evidence>
<dbReference type="Gene3D" id="3.30.40.10">
    <property type="entry name" value="Zinc/RING finger domain, C3HC4 (zinc finger)"/>
    <property type="match status" value="1"/>
</dbReference>
<dbReference type="Proteomes" id="UP000504632">
    <property type="component" value="Chromosome 5"/>
</dbReference>
<dbReference type="CDD" id="cd22423">
    <property type="entry name" value="KH-I_MEX3_rpt1"/>
    <property type="match status" value="1"/>
</dbReference>
<evidence type="ECO:0000256" key="5">
    <source>
        <dbReference type="ARBA" id="ARBA00022737"/>
    </source>
</evidence>
<dbReference type="SUPFAM" id="SSF57850">
    <property type="entry name" value="RING/U-box"/>
    <property type="match status" value="1"/>
</dbReference>
<dbReference type="Pfam" id="PF13920">
    <property type="entry name" value="zf-C3HC4_3"/>
    <property type="match status" value="1"/>
</dbReference>
<dbReference type="GO" id="GO:0005737">
    <property type="term" value="C:cytoplasm"/>
    <property type="evidence" value="ECO:0007669"/>
    <property type="project" value="UniProtKB-SubCell"/>
</dbReference>
<feature type="compositionally biased region" description="Pro residues" evidence="12">
    <location>
        <begin position="357"/>
        <end position="370"/>
    </location>
</feature>
<evidence type="ECO:0000256" key="8">
    <source>
        <dbReference type="ARBA" id="ARBA00022884"/>
    </source>
</evidence>